<name>U2E7H3_9MOLU</name>
<evidence type="ECO:0000313" key="2">
    <source>
        <dbReference type="EMBL" id="ERJ11153.1"/>
    </source>
</evidence>
<gene>
    <name evidence="2" type="ORF">HLPCO_002818</name>
</gene>
<keyword evidence="1" id="KW-0472">Membrane</keyword>
<dbReference type="EMBL" id="AFNU02000015">
    <property type="protein sequence ID" value="ERJ11153.1"/>
    <property type="molecule type" value="Genomic_DNA"/>
</dbReference>
<dbReference type="STRING" id="1033810.HLPCO_002818"/>
<keyword evidence="1" id="KW-1133">Transmembrane helix</keyword>
<dbReference type="InParanoid" id="U2E7H3"/>
<comment type="caution">
    <text evidence="2">The sequence shown here is derived from an EMBL/GenBank/DDBJ whole genome shotgun (WGS) entry which is preliminary data.</text>
</comment>
<dbReference type="AlphaFoldDB" id="U2E7H3"/>
<proteinExistence type="predicted"/>
<accession>U2E7H3</accession>
<protein>
    <submittedName>
        <fullName evidence="2">Uncharacterized protein</fullName>
    </submittedName>
</protein>
<organism evidence="2 3">
    <name type="scientific">Haloplasma contractile SSD-17B</name>
    <dbReference type="NCBI Taxonomy" id="1033810"/>
    <lineage>
        <taxon>Bacteria</taxon>
        <taxon>Bacillati</taxon>
        <taxon>Mycoplasmatota</taxon>
        <taxon>Mollicutes</taxon>
        <taxon>Haloplasmatales</taxon>
        <taxon>Haloplasmataceae</taxon>
        <taxon>Haloplasma</taxon>
    </lineage>
</organism>
<keyword evidence="1" id="KW-0812">Transmembrane</keyword>
<dbReference type="RefSeq" id="WP_021031179.1">
    <property type="nucleotide sequence ID" value="NZ_AFNU02000015.1"/>
</dbReference>
<evidence type="ECO:0000256" key="1">
    <source>
        <dbReference type="SAM" id="Phobius"/>
    </source>
</evidence>
<keyword evidence="3" id="KW-1185">Reference proteome</keyword>
<reference evidence="2 3" key="1">
    <citation type="journal article" date="2011" name="J. Bacteriol.">
        <title>Genome sequence of Haloplasma contractile, an unusual contractile bacterium from a deep-sea anoxic brine lake.</title>
        <authorList>
            <person name="Antunes A."/>
            <person name="Alam I."/>
            <person name="El Dorry H."/>
            <person name="Siam R."/>
            <person name="Robertson A."/>
            <person name="Bajic V.B."/>
            <person name="Stingl U."/>
        </authorList>
    </citation>
    <scope>NUCLEOTIDE SEQUENCE [LARGE SCALE GENOMIC DNA]</scope>
    <source>
        <strain evidence="2 3">SSD-17B</strain>
    </source>
</reference>
<feature type="transmembrane region" description="Helical" evidence="1">
    <location>
        <begin position="12"/>
        <end position="39"/>
    </location>
</feature>
<dbReference type="Proteomes" id="UP000005707">
    <property type="component" value="Unassembled WGS sequence"/>
</dbReference>
<evidence type="ECO:0000313" key="3">
    <source>
        <dbReference type="Proteomes" id="UP000005707"/>
    </source>
</evidence>
<reference evidence="2 3" key="2">
    <citation type="journal article" date="2013" name="PLoS ONE">
        <title>INDIGO - INtegrated Data Warehouse of MIcrobial GenOmes with Examples from the Red Sea Extremophiles.</title>
        <authorList>
            <person name="Alam I."/>
            <person name="Antunes A."/>
            <person name="Kamau A.A."/>
            <person name="Ba Alawi W."/>
            <person name="Kalkatawi M."/>
            <person name="Stingl U."/>
            <person name="Bajic V.B."/>
        </authorList>
    </citation>
    <scope>NUCLEOTIDE SEQUENCE [LARGE SCALE GENOMIC DNA]</scope>
    <source>
        <strain evidence="2 3">SSD-17B</strain>
    </source>
</reference>
<sequence length="368" mass="43448">MLNKISLVKLMLFISFIVFVYYVPVIGYGVLVISALYIFKKAYEPYRMIILKVKRDKKKVTCPHCKVELYVMTSNPSQLHYCYRCRYLFKLISKDKEFTYTLEKAWNTYLLLNLGVMIHIVRAGHGNRNRIFKEEEALISNYIEAVVKEGIPRNVIYSRFNKLLQQEQNLTDLLNKIVVYAEQFKEHRQEVFTSLVELASIRTGITPAQRLILLDATNAYQVNQQRFTELIETYNYKHSYSDIGIDILIILDQLLDQKDDTFTKKKEMAGIFYTKLMRSIDRSNNVREHIEAAFDQYDLVKEQPNYVHQVLERVCKVLAYYKMSKQFYEVCYELVSSDKKIKPKHVTLLNTLAEQLKLQVNYNKILIT</sequence>